<feature type="binding site" evidence="7">
    <location>
        <position position="109"/>
    </location>
    <ligand>
        <name>Zn(2+)</name>
        <dbReference type="ChEBI" id="CHEBI:29105"/>
        <label>1</label>
    </ligand>
</feature>
<evidence type="ECO:0000256" key="5">
    <source>
        <dbReference type="ARBA" id="ARBA00022833"/>
    </source>
</evidence>
<evidence type="ECO:0000256" key="3">
    <source>
        <dbReference type="ARBA" id="ARBA00022763"/>
    </source>
</evidence>
<dbReference type="RefSeq" id="WP_141610855.1">
    <property type="nucleotide sequence ID" value="NZ_VIGC02000018.1"/>
</dbReference>
<keyword evidence="3 7" id="KW-0227">DNA damage</keyword>
<comment type="caution">
    <text evidence="9">The sequence shown here is derived from an EMBL/GenBank/DDBJ whole genome shotgun (WGS) entry which is preliminary data.</text>
</comment>
<evidence type="ECO:0000256" key="7">
    <source>
        <dbReference type="HAMAP-Rule" id="MF_00152"/>
    </source>
</evidence>
<evidence type="ECO:0000313" key="10">
    <source>
        <dbReference type="Proteomes" id="UP000317371"/>
    </source>
</evidence>
<dbReference type="Gene3D" id="3.20.20.150">
    <property type="entry name" value="Divalent-metal-dependent TIM barrel enzymes"/>
    <property type="match status" value="1"/>
</dbReference>
<feature type="binding site" evidence="7">
    <location>
        <position position="147"/>
    </location>
    <ligand>
        <name>Zn(2+)</name>
        <dbReference type="ChEBI" id="CHEBI:29105"/>
        <label>2</label>
    </ligand>
</feature>
<dbReference type="PROSITE" id="PS00730">
    <property type="entry name" value="AP_NUCLEASE_F2_2"/>
    <property type="match status" value="1"/>
</dbReference>
<keyword evidence="7" id="KW-0255">Endonuclease</keyword>
<dbReference type="InterPro" id="IPR013022">
    <property type="entry name" value="Xyl_isomerase-like_TIM-brl"/>
</dbReference>
<dbReference type="PROSITE" id="PS00729">
    <property type="entry name" value="AP_NUCLEASE_F2_1"/>
    <property type="match status" value="1"/>
</dbReference>
<evidence type="ECO:0000259" key="8">
    <source>
        <dbReference type="Pfam" id="PF01261"/>
    </source>
</evidence>
<dbReference type="FunCoup" id="A0A540VFU1">
    <property type="interactions" value="133"/>
</dbReference>
<keyword evidence="6 7" id="KW-0234">DNA repair</keyword>
<protein>
    <recommendedName>
        <fullName evidence="7">Probable endonuclease 4</fullName>
        <ecNumber evidence="7">3.1.21.2</ecNumber>
    </recommendedName>
    <alternativeName>
        <fullName evidence="7">Endodeoxyribonuclease IV</fullName>
    </alternativeName>
    <alternativeName>
        <fullName evidence="7">Endonuclease IV</fullName>
    </alternativeName>
</protein>
<evidence type="ECO:0000256" key="1">
    <source>
        <dbReference type="ARBA" id="ARBA00005340"/>
    </source>
</evidence>
<feature type="binding site" evidence="7">
    <location>
        <position position="147"/>
    </location>
    <ligand>
        <name>Zn(2+)</name>
        <dbReference type="ChEBI" id="CHEBI:29105"/>
        <label>1</label>
    </ligand>
</feature>
<dbReference type="EMBL" id="VIGC01000018">
    <property type="protein sequence ID" value="TQE95003.1"/>
    <property type="molecule type" value="Genomic_DNA"/>
</dbReference>
<dbReference type="PROSITE" id="PS00731">
    <property type="entry name" value="AP_NUCLEASE_F2_3"/>
    <property type="match status" value="1"/>
</dbReference>
<sequence>MAVLMLGAHMSIAGGVSQALDRAASIGSNAVQVFTKNNRQWNGPPVDEADVARWHEQMAAQGIQYAVSHASYLINLASPKDPLWEKSLRAHKDELQRAHAYAIPHVVLHPGAHTGSGEKAGIARIAAALNRIHRETPECADTLTLLELMAGQGSTLGKSFAELRAIMELLAEPGRVGICVDTCHAFAAGYDLRTPEGYEAMLAEMEQEVGLDALKCWHFNDSKGKLGSHVDRHTHIGEGEIGEAGFAHILNDPRWDGIAMLLETPKGDDLAEDVMNLRRLCALVADPSRIPPGLRDGHETGQEAGGPP</sequence>
<accession>A0A540VFU1</accession>
<dbReference type="CDD" id="cd00019">
    <property type="entry name" value="AP2Ec"/>
    <property type="match status" value="1"/>
</dbReference>
<gene>
    <name evidence="7" type="primary">nfo</name>
    <name evidence="9" type="ORF">FKZ61_14445</name>
</gene>
<feature type="binding site" evidence="7">
    <location>
        <position position="231"/>
    </location>
    <ligand>
        <name>Zn(2+)</name>
        <dbReference type="ChEBI" id="CHEBI:29105"/>
        <label>3</label>
    </ligand>
</feature>
<name>A0A540VFU1_9CHLR</name>
<dbReference type="PANTHER" id="PTHR21445:SF0">
    <property type="entry name" value="APURINIC-APYRIMIDINIC ENDONUCLEASE"/>
    <property type="match status" value="1"/>
</dbReference>
<organism evidence="9 10">
    <name type="scientific">Litorilinea aerophila</name>
    <dbReference type="NCBI Taxonomy" id="1204385"/>
    <lineage>
        <taxon>Bacteria</taxon>
        <taxon>Bacillati</taxon>
        <taxon>Chloroflexota</taxon>
        <taxon>Caldilineae</taxon>
        <taxon>Caldilineales</taxon>
        <taxon>Caldilineaceae</taxon>
        <taxon>Litorilinea</taxon>
    </lineage>
</organism>
<comment type="function">
    <text evidence="7">Endonuclease IV plays a role in DNA repair. It cleaves phosphodiester bonds at apurinic or apyrimidinic (AP) sites, generating a 3'-hydroxyl group and a 5'-terminal sugar phosphate.</text>
</comment>
<reference evidence="9 10" key="1">
    <citation type="submission" date="2019-06" db="EMBL/GenBank/DDBJ databases">
        <title>Genome sequence of Litorilinea aerophila BAA-2444.</title>
        <authorList>
            <person name="Maclea K.S."/>
            <person name="Maurais E.G."/>
            <person name="Iannazzi L.C."/>
        </authorList>
    </citation>
    <scope>NUCLEOTIDE SEQUENCE [LARGE SCALE GENOMIC DNA]</scope>
    <source>
        <strain evidence="9 10">ATCC BAA-2444</strain>
    </source>
</reference>
<dbReference type="Pfam" id="PF01261">
    <property type="entry name" value="AP_endonuc_2"/>
    <property type="match status" value="1"/>
</dbReference>
<feature type="binding site" evidence="7">
    <location>
        <position position="218"/>
    </location>
    <ligand>
        <name>Zn(2+)</name>
        <dbReference type="ChEBI" id="CHEBI:29105"/>
        <label>2</label>
    </ligand>
</feature>
<dbReference type="InterPro" id="IPR036237">
    <property type="entry name" value="Xyl_isomerase-like_sf"/>
</dbReference>
<feature type="binding site" evidence="7">
    <location>
        <position position="184"/>
    </location>
    <ligand>
        <name>Zn(2+)</name>
        <dbReference type="ChEBI" id="CHEBI:29105"/>
        <label>3</label>
    </ligand>
</feature>
<keyword evidence="10" id="KW-1185">Reference proteome</keyword>
<feature type="binding site" evidence="7">
    <location>
        <position position="233"/>
    </location>
    <ligand>
        <name>Zn(2+)</name>
        <dbReference type="ChEBI" id="CHEBI:29105"/>
        <label>3</label>
    </ligand>
</feature>
<dbReference type="InParanoid" id="A0A540VFU1"/>
<keyword evidence="2 7" id="KW-0479">Metal-binding</keyword>
<comment type="similarity">
    <text evidence="1 7">Belongs to the AP endonuclease 2 family.</text>
</comment>
<dbReference type="FunFam" id="3.20.20.150:FF:000001">
    <property type="entry name" value="Probable endonuclease 4"/>
    <property type="match status" value="1"/>
</dbReference>
<dbReference type="GO" id="GO:0003677">
    <property type="term" value="F:DNA binding"/>
    <property type="evidence" value="ECO:0007669"/>
    <property type="project" value="InterPro"/>
</dbReference>
<evidence type="ECO:0000313" key="9">
    <source>
        <dbReference type="EMBL" id="TQE95003.1"/>
    </source>
</evidence>
<proteinExistence type="inferred from homology"/>
<dbReference type="GO" id="GO:0003906">
    <property type="term" value="F:DNA-(apurinic or apyrimidinic site) endonuclease activity"/>
    <property type="evidence" value="ECO:0007669"/>
    <property type="project" value="TreeGrafter"/>
</dbReference>
<dbReference type="SMART" id="SM00518">
    <property type="entry name" value="AP2Ec"/>
    <property type="match status" value="1"/>
</dbReference>
<dbReference type="PROSITE" id="PS51432">
    <property type="entry name" value="AP_NUCLEASE_F2_4"/>
    <property type="match status" value="1"/>
</dbReference>
<dbReference type="PANTHER" id="PTHR21445">
    <property type="entry name" value="ENDONUCLEASE IV ENDODEOXYRIBONUCLEASE IV"/>
    <property type="match status" value="1"/>
</dbReference>
<dbReference type="AlphaFoldDB" id="A0A540VFU1"/>
<dbReference type="GO" id="GO:0008833">
    <property type="term" value="F:deoxyribonuclease IV (phage-T4-induced) activity"/>
    <property type="evidence" value="ECO:0007669"/>
    <property type="project" value="UniProtKB-UniRule"/>
</dbReference>
<comment type="cofactor">
    <cofactor evidence="7">
        <name>Zn(2+)</name>
        <dbReference type="ChEBI" id="CHEBI:29105"/>
    </cofactor>
    <text evidence="7">Binds 3 Zn(2+) ions.</text>
</comment>
<evidence type="ECO:0000256" key="2">
    <source>
        <dbReference type="ARBA" id="ARBA00022723"/>
    </source>
</evidence>
<dbReference type="InterPro" id="IPR001719">
    <property type="entry name" value="AP_endonuc_2"/>
</dbReference>
<feature type="binding site" evidence="7">
    <location>
        <position position="69"/>
    </location>
    <ligand>
        <name>Zn(2+)</name>
        <dbReference type="ChEBI" id="CHEBI:29105"/>
        <label>1</label>
    </ligand>
</feature>
<evidence type="ECO:0000256" key="4">
    <source>
        <dbReference type="ARBA" id="ARBA00022801"/>
    </source>
</evidence>
<dbReference type="InterPro" id="IPR018246">
    <property type="entry name" value="AP_endonuc_F2_Zn_BS"/>
</dbReference>
<feature type="binding site" evidence="7">
    <location>
        <position position="263"/>
    </location>
    <ligand>
        <name>Zn(2+)</name>
        <dbReference type="ChEBI" id="CHEBI:29105"/>
        <label>2</label>
    </ligand>
</feature>
<feature type="domain" description="Xylose isomerase-like TIM barrel" evidence="8">
    <location>
        <begin position="20"/>
        <end position="275"/>
    </location>
</feature>
<dbReference type="Proteomes" id="UP000317371">
    <property type="component" value="Unassembled WGS sequence"/>
</dbReference>
<dbReference type="OrthoDB" id="9805666at2"/>
<dbReference type="SUPFAM" id="SSF51658">
    <property type="entry name" value="Xylose isomerase-like"/>
    <property type="match status" value="1"/>
</dbReference>
<feature type="binding site" evidence="7">
    <location>
        <position position="181"/>
    </location>
    <ligand>
        <name>Zn(2+)</name>
        <dbReference type="ChEBI" id="CHEBI:29105"/>
        <label>2</label>
    </ligand>
</feature>
<dbReference type="NCBIfam" id="TIGR00587">
    <property type="entry name" value="nfo"/>
    <property type="match status" value="1"/>
</dbReference>
<dbReference type="GO" id="GO:0008081">
    <property type="term" value="F:phosphoric diester hydrolase activity"/>
    <property type="evidence" value="ECO:0007669"/>
    <property type="project" value="TreeGrafter"/>
</dbReference>
<evidence type="ECO:0000256" key="6">
    <source>
        <dbReference type="ARBA" id="ARBA00023204"/>
    </source>
</evidence>
<dbReference type="GO" id="GO:0006284">
    <property type="term" value="P:base-excision repair"/>
    <property type="evidence" value="ECO:0007669"/>
    <property type="project" value="TreeGrafter"/>
</dbReference>
<dbReference type="GO" id="GO:0008270">
    <property type="term" value="F:zinc ion binding"/>
    <property type="evidence" value="ECO:0007669"/>
    <property type="project" value="UniProtKB-UniRule"/>
</dbReference>
<dbReference type="EC" id="3.1.21.2" evidence="7"/>
<keyword evidence="4 7" id="KW-0378">Hydrolase</keyword>
<comment type="catalytic activity">
    <reaction evidence="7">
        <text>Endonucleolytic cleavage to 5'-phosphooligonucleotide end-products.</text>
        <dbReference type="EC" id="3.1.21.2"/>
    </reaction>
</comment>
<keyword evidence="7" id="KW-0540">Nuclease</keyword>
<dbReference type="HAMAP" id="MF_00152">
    <property type="entry name" value="Nfo"/>
    <property type="match status" value="1"/>
</dbReference>
<keyword evidence="5 7" id="KW-0862">Zinc</keyword>